<comment type="caution">
    <text evidence="9">The sequence shown here is derived from an EMBL/GenBank/DDBJ whole genome shotgun (WGS) entry which is preliminary data.</text>
</comment>
<dbReference type="SUPFAM" id="SSF53756">
    <property type="entry name" value="UDP-Glycosyltransferase/glycogen phosphorylase"/>
    <property type="match status" value="1"/>
</dbReference>
<name>A0AAW1SLZ0_9CHLO</name>
<dbReference type="GO" id="GO:0009501">
    <property type="term" value="C:amyloplast"/>
    <property type="evidence" value="ECO:0007669"/>
    <property type="project" value="UniProtKB-SubCell"/>
</dbReference>
<evidence type="ECO:0000256" key="5">
    <source>
        <dbReference type="ARBA" id="ARBA00022676"/>
    </source>
</evidence>
<dbReference type="PANTHER" id="PTHR46083:SF1">
    <property type="entry name" value="GLYCOGEN SYNTHASE 2-RELATED"/>
    <property type="match status" value="1"/>
</dbReference>
<organism evidence="9 10">
    <name type="scientific">Elliptochloris bilobata</name>
    <dbReference type="NCBI Taxonomy" id="381761"/>
    <lineage>
        <taxon>Eukaryota</taxon>
        <taxon>Viridiplantae</taxon>
        <taxon>Chlorophyta</taxon>
        <taxon>core chlorophytes</taxon>
        <taxon>Trebouxiophyceae</taxon>
        <taxon>Trebouxiophyceae incertae sedis</taxon>
        <taxon>Elliptochloris clade</taxon>
        <taxon>Elliptochloris</taxon>
    </lineage>
</organism>
<dbReference type="Proteomes" id="UP001445335">
    <property type="component" value="Unassembled WGS sequence"/>
</dbReference>
<evidence type="ECO:0000256" key="2">
    <source>
        <dbReference type="ARBA" id="ARBA00004727"/>
    </source>
</evidence>
<keyword evidence="7" id="KW-0750">Starch biosynthesis</keyword>
<evidence type="ECO:0000256" key="7">
    <source>
        <dbReference type="ARBA" id="ARBA00022922"/>
    </source>
</evidence>
<feature type="domain" description="Starch synthase catalytic" evidence="8">
    <location>
        <begin position="143"/>
        <end position="385"/>
    </location>
</feature>
<evidence type="ECO:0000256" key="3">
    <source>
        <dbReference type="ARBA" id="ARBA00010281"/>
    </source>
</evidence>
<dbReference type="AlphaFoldDB" id="A0AAW1SLZ0"/>
<comment type="catalytic activity">
    <reaction evidence="1">
        <text>[(1-&gt;4)-alpha-D-glucosyl](n) + ADP-alpha-D-glucose = [(1-&gt;4)-alpha-D-glucosyl](n+1) + ADP + H(+)</text>
        <dbReference type="Rhea" id="RHEA:18189"/>
        <dbReference type="Rhea" id="RHEA-COMP:9584"/>
        <dbReference type="Rhea" id="RHEA-COMP:9587"/>
        <dbReference type="ChEBI" id="CHEBI:15378"/>
        <dbReference type="ChEBI" id="CHEBI:15444"/>
        <dbReference type="ChEBI" id="CHEBI:57498"/>
        <dbReference type="ChEBI" id="CHEBI:456216"/>
        <dbReference type="EC" id="2.4.1.21"/>
    </reaction>
</comment>
<dbReference type="NCBIfam" id="TIGR02095">
    <property type="entry name" value="glgA"/>
    <property type="match status" value="1"/>
</dbReference>
<dbReference type="HAMAP" id="MF_00484">
    <property type="entry name" value="Glycogen_synth"/>
    <property type="match status" value="1"/>
</dbReference>
<keyword evidence="10" id="KW-1185">Reference proteome</keyword>
<dbReference type="InterPro" id="IPR011835">
    <property type="entry name" value="GS/SS"/>
</dbReference>
<evidence type="ECO:0000259" key="8">
    <source>
        <dbReference type="Pfam" id="PF08323"/>
    </source>
</evidence>
<keyword evidence="6" id="KW-0808">Transferase</keyword>
<dbReference type="InterPro" id="IPR013534">
    <property type="entry name" value="Starch_synth_cat_dom"/>
</dbReference>
<proteinExistence type="inferred from homology"/>
<dbReference type="EC" id="2.4.1.21" evidence="4"/>
<dbReference type="GO" id="GO:0019252">
    <property type="term" value="P:starch biosynthetic process"/>
    <property type="evidence" value="ECO:0007669"/>
    <property type="project" value="UniProtKB-UniRule"/>
</dbReference>
<sequence>MPVRFAPQQGLHANISQHVHQCRRPRARRCNTVRQAHHVDEGTAEQVGQLLAENKALRLALSKLQGVQPQEVIFDVEAVAALEPVQQADADAPEDSARLEAGIAWPVPGESPPFWERPARTAPLQRGQRANGVGAVRDARRLHVVHMTAEMAPIAKVGGLGDVVTGLARACLLRGHTVEVMLPFYECLPKDQLEGLQHDCEFDCPKGRVTDGQMRTEGLRTLAFRAKIDGVPVVLLRPDWGAGNLFRGSRIYGGSYNELEAYLYFSRACLEYLSASGRKPDIIHVHEWQLSAVPMLYWDSFHAAGLSKARVMLTIHNMDNSGECRQEEFAHTGLPGELFASVDKALDERTVGHNPERLCLMKGGIVYSNAVTTVSPTYAREALDGGAAGWLRSTLARPEVRAKFQGVLNGIDTALWDPAVDHFLPAPYSAADPSGKALCKRYLQKGLGLEVDACKPVVACVTRLVPQKGIHLIRHAVYRTLELGGQFVLLGSGHADGDFRRMASEEFRGSPATALLVMYSEAAAHLIYAAADVVLVPSLFEPCGLTQLIALRYGALPVVRATGGLADTVHDVAKGGEDANGYTFTGVDEGSLNSALDRALTAFREQPQWWADLTQRNMLVDCSWERAAGAYVDIYNRLAAL</sequence>
<evidence type="ECO:0000256" key="6">
    <source>
        <dbReference type="ARBA" id="ARBA00022679"/>
    </source>
</evidence>
<reference evidence="9 10" key="1">
    <citation type="journal article" date="2024" name="Nat. Commun.">
        <title>Phylogenomics reveals the evolutionary origins of lichenization in chlorophyte algae.</title>
        <authorList>
            <person name="Puginier C."/>
            <person name="Libourel C."/>
            <person name="Otte J."/>
            <person name="Skaloud P."/>
            <person name="Haon M."/>
            <person name="Grisel S."/>
            <person name="Petersen M."/>
            <person name="Berrin J.G."/>
            <person name="Delaux P.M."/>
            <person name="Dal Grande F."/>
            <person name="Keller J."/>
        </authorList>
    </citation>
    <scope>NUCLEOTIDE SEQUENCE [LARGE SCALE GENOMIC DNA]</scope>
    <source>
        <strain evidence="9 10">SAG 245.80</strain>
    </source>
</reference>
<evidence type="ECO:0000313" key="9">
    <source>
        <dbReference type="EMBL" id="KAK9846522.1"/>
    </source>
</evidence>
<dbReference type="Gene3D" id="3.40.50.2000">
    <property type="entry name" value="Glycogen Phosphorylase B"/>
    <property type="match status" value="2"/>
</dbReference>
<dbReference type="Pfam" id="PF13692">
    <property type="entry name" value="Glyco_trans_1_4"/>
    <property type="match status" value="1"/>
</dbReference>
<dbReference type="GO" id="GO:0009507">
    <property type="term" value="C:chloroplast"/>
    <property type="evidence" value="ECO:0007669"/>
    <property type="project" value="UniProtKB-SubCell"/>
</dbReference>
<dbReference type="GO" id="GO:0009011">
    <property type="term" value="F:alpha-1,4-glucan glucosyltransferase (ADP-glucose donor) activity"/>
    <property type="evidence" value="ECO:0007669"/>
    <property type="project" value="UniProtKB-EC"/>
</dbReference>
<evidence type="ECO:0000313" key="10">
    <source>
        <dbReference type="Proteomes" id="UP001445335"/>
    </source>
</evidence>
<evidence type="ECO:0000256" key="4">
    <source>
        <dbReference type="ARBA" id="ARBA00012588"/>
    </source>
</evidence>
<comment type="pathway">
    <text evidence="2">Glycan biosynthesis; starch biosynthesis.</text>
</comment>
<evidence type="ECO:0000256" key="1">
    <source>
        <dbReference type="ARBA" id="ARBA00001478"/>
    </source>
</evidence>
<dbReference type="EMBL" id="JALJOU010000001">
    <property type="protein sequence ID" value="KAK9846522.1"/>
    <property type="molecule type" value="Genomic_DNA"/>
</dbReference>
<dbReference type="Pfam" id="PF08323">
    <property type="entry name" value="Glyco_transf_5"/>
    <property type="match status" value="1"/>
</dbReference>
<dbReference type="PANTHER" id="PTHR46083">
    <property type="match status" value="1"/>
</dbReference>
<accession>A0AAW1SLZ0</accession>
<dbReference type="CDD" id="cd03791">
    <property type="entry name" value="GT5_Glycogen_synthase_DULL1-like"/>
    <property type="match status" value="1"/>
</dbReference>
<dbReference type="GO" id="GO:0004373">
    <property type="term" value="F:alpha-1,4-glucan glucosyltransferase (UDP-glucose donor) activity"/>
    <property type="evidence" value="ECO:0007669"/>
    <property type="project" value="InterPro"/>
</dbReference>
<protein>
    <recommendedName>
        <fullName evidence="4">starch synthase</fullName>
        <ecNumber evidence="4">2.4.1.21</ecNumber>
    </recommendedName>
</protein>
<keyword evidence="5" id="KW-0328">Glycosyltransferase</keyword>
<gene>
    <name evidence="9" type="ORF">WJX81_005900</name>
</gene>
<comment type="similarity">
    <text evidence="3">Belongs to the glycosyltransferase 1 family. Bacterial/plant glycogen synthase subfamily.</text>
</comment>